<sequence>MNKKKIISSLFLTTALVASTIVALPATTFAASSRLGGADRYETSAQISQNGWKNGSDYVVLASGEGYADALCAAPIAKKYNAPILLTSSKTLNSTIKSEITRLKAKNVIEIGGTASISSNIENQLENQMSLKVTRLGGTDRYETSVNVARELGDVSDMVLTSGLGYADALSIAPIAASKGYPILLTPKNSVTNSVKSYIDSHKSNSTKVYVVGGSGVIPESTLSSVPNPMRIFGQNRYETNVSVMEYFKADLKLQNVYIARGDGPNGNEFADALSASALASQTSSPVVLTNNALNSSTQEFIKSNFTKDTNIVSIGGQASVSDSLVTTIQNVINGTDETQNPPTSGGGGGSSSSSNSQLISAVNSIKDIKGLNSSQQAVVDSMVNIVEKHSSDANYDYKNDSEVASVKNKYESLSENDKTGLKNAIQSVLSISEILELGNQFGLI</sequence>
<keyword evidence="2" id="KW-0732">Signal</keyword>
<dbReference type="Gene3D" id="3.40.50.12090">
    <property type="match status" value="3"/>
</dbReference>
<dbReference type="Pfam" id="PF04122">
    <property type="entry name" value="CW_binding_2"/>
    <property type="match status" value="3"/>
</dbReference>
<evidence type="ECO:0000256" key="2">
    <source>
        <dbReference type="SAM" id="SignalP"/>
    </source>
</evidence>
<dbReference type="AlphaFoldDB" id="W6NJL2"/>
<protein>
    <submittedName>
        <fullName evidence="3">N-acetylmuramoyl-L-alanine amidase</fullName>
        <ecNumber evidence="3">3.5.1.28</ecNumber>
    </submittedName>
</protein>
<evidence type="ECO:0000313" key="3">
    <source>
        <dbReference type="EMBL" id="CDL92167.1"/>
    </source>
</evidence>
<feature type="chain" id="PRO_5004879565" evidence="2">
    <location>
        <begin position="31"/>
        <end position="445"/>
    </location>
</feature>
<keyword evidence="3" id="KW-0378">Hydrolase</keyword>
<dbReference type="GO" id="GO:0008745">
    <property type="term" value="F:N-acetylmuramoyl-L-alanine amidase activity"/>
    <property type="evidence" value="ECO:0007669"/>
    <property type="project" value="UniProtKB-EC"/>
</dbReference>
<dbReference type="EMBL" id="CBXI010000040">
    <property type="protein sequence ID" value="CDL92167.1"/>
    <property type="molecule type" value="Genomic_DNA"/>
</dbReference>
<dbReference type="RefSeq" id="WP_017895081.1">
    <property type="nucleotide sequence ID" value="NZ_CBXI010000040.1"/>
</dbReference>
<feature type="signal peptide" evidence="2">
    <location>
        <begin position="1"/>
        <end position="30"/>
    </location>
</feature>
<feature type="compositionally biased region" description="Polar residues" evidence="1">
    <location>
        <begin position="335"/>
        <end position="344"/>
    </location>
</feature>
<dbReference type="PANTHER" id="PTHR30032:SF8">
    <property type="entry name" value="GERMINATION-SPECIFIC N-ACETYLMURAMOYL-L-ALANINE AMIDASE"/>
    <property type="match status" value="1"/>
</dbReference>
<accession>W6NJL2</accession>
<evidence type="ECO:0000256" key="1">
    <source>
        <dbReference type="SAM" id="MobiDB-lite"/>
    </source>
</evidence>
<evidence type="ECO:0000313" key="4">
    <source>
        <dbReference type="Proteomes" id="UP000019482"/>
    </source>
</evidence>
<dbReference type="InterPro" id="IPR051922">
    <property type="entry name" value="Bact_Sporulation_Assoc"/>
</dbReference>
<feature type="region of interest" description="Disordered" evidence="1">
    <location>
        <begin position="335"/>
        <end position="357"/>
    </location>
</feature>
<dbReference type="Proteomes" id="UP000019482">
    <property type="component" value="Unassembled WGS sequence"/>
</dbReference>
<reference evidence="3 4" key="1">
    <citation type="journal article" date="2015" name="Genome Announc.">
        <title>Draft Genome Sequence of Clostridium tyrobutyricum Strain DIVETGP, Isolated from Cow's Milk for Grana Padano Production.</title>
        <authorList>
            <person name="Soggiu A."/>
            <person name="Piras C."/>
            <person name="Gaiarsa S."/>
            <person name="Sassera D."/>
            <person name="Roncada P."/>
            <person name="Bendixen E."/>
            <person name="Brasca M."/>
            <person name="Bonizzi L."/>
        </authorList>
    </citation>
    <scope>NUCLEOTIDE SEQUENCE [LARGE SCALE GENOMIC DNA]</scope>
    <source>
        <strain evidence="3 4">DIVETGP</strain>
    </source>
</reference>
<proteinExistence type="predicted"/>
<dbReference type="GeneID" id="29420601"/>
<dbReference type="PANTHER" id="PTHR30032">
    <property type="entry name" value="N-ACETYLMURAMOYL-L-ALANINE AMIDASE-RELATED"/>
    <property type="match status" value="1"/>
</dbReference>
<name>W6NJL2_CLOTY</name>
<dbReference type="InterPro" id="IPR007253">
    <property type="entry name" value="Cell_wall-bd_2"/>
</dbReference>
<keyword evidence="4" id="KW-1185">Reference proteome</keyword>
<dbReference type="EC" id="3.5.1.28" evidence="3"/>
<dbReference type="OrthoDB" id="1892132at2"/>
<comment type="caution">
    <text evidence="3">The sequence shown here is derived from an EMBL/GenBank/DDBJ whole genome shotgun (WGS) entry which is preliminary data.</text>
</comment>
<organism evidence="3 4">
    <name type="scientific">Clostridium tyrobutyricum DIVETGP</name>
    <dbReference type="NCBI Taxonomy" id="1408889"/>
    <lineage>
        <taxon>Bacteria</taxon>
        <taxon>Bacillati</taxon>
        <taxon>Bacillota</taxon>
        <taxon>Clostridia</taxon>
        <taxon>Eubacteriales</taxon>
        <taxon>Clostridiaceae</taxon>
        <taxon>Clostridium</taxon>
    </lineage>
</organism>
<gene>
    <name evidence="3" type="ORF">CTDIVETGP_2237</name>
</gene>